<feature type="region of interest" description="Disordered" evidence="11">
    <location>
        <begin position="35"/>
        <end position="129"/>
    </location>
</feature>
<keyword evidence="5 10" id="KW-0997">Cell inner membrane</keyword>
<feature type="compositionally biased region" description="Low complexity" evidence="11">
    <location>
        <begin position="104"/>
        <end position="113"/>
    </location>
</feature>
<evidence type="ECO:0000259" key="12">
    <source>
        <dbReference type="PROSITE" id="PS52015"/>
    </source>
</evidence>
<evidence type="ECO:0000256" key="4">
    <source>
        <dbReference type="ARBA" id="ARBA00022475"/>
    </source>
</evidence>
<keyword evidence="9" id="KW-0472">Membrane</keyword>
<keyword evidence="4 10" id="KW-1003">Cell membrane</keyword>
<dbReference type="GO" id="GO:0031992">
    <property type="term" value="F:energy transducer activity"/>
    <property type="evidence" value="ECO:0007669"/>
    <property type="project" value="InterPro"/>
</dbReference>
<dbReference type="Pfam" id="PF03544">
    <property type="entry name" value="TonB_C"/>
    <property type="match status" value="1"/>
</dbReference>
<evidence type="ECO:0000256" key="5">
    <source>
        <dbReference type="ARBA" id="ARBA00022519"/>
    </source>
</evidence>
<reference evidence="13 14" key="1">
    <citation type="submission" date="2015-07" db="EMBL/GenBank/DDBJ databases">
        <title>Draft genome sequence of a diazotrophic, plant growth-promoting rhizobacterium of the Pseudomonas syringae complex.</title>
        <authorList>
            <person name="Patten C.L."/>
            <person name="Jeong H."/>
        </authorList>
    </citation>
    <scope>NUCLEOTIDE SEQUENCE [LARGE SCALE GENOMIC DNA]</scope>
    <source>
        <strain evidence="13 14">GR12-2</strain>
    </source>
</reference>
<dbReference type="GO" id="GO:0015031">
    <property type="term" value="P:protein transport"/>
    <property type="evidence" value="ECO:0007669"/>
    <property type="project" value="UniProtKB-UniRule"/>
</dbReference>
<dbReference type="InterPro" id="IPR006260">
    <property type="entry name" value="TonB/TolA_C"/>
</dbReference>
<keyword evidence="6" id="KW-0812">Transmembrane</keyword>
<evidence type="ECO:0000256" key="1">
    <source>
        <dbReference type="ARBA" id="ARBA00004383"/>
    </source>
</evidence>
<dbReference type="AlphaFoldDB" id="A0A1C7Z5I3"/>
<evidence type="ECO:0000256" key="3">
    <source>
        <dbReference type="ARBA" id="ARBA00022448"/>
    </source>
</evidence>
<dbReference type="GO" id="GO:0015891">
    <property type="term" value="P:siderophore transport"/>
    <property type="evidence" value="ECO:0007669"/>
    <property type="project" value="InterPro"/>
</dbReference>
<dbReference type="InterPro" id="IPR003538">
    <property type="entry name" value="TonB"/>
</dbReference>
<dbReference type="GO" id="GO:0055085">
    <property type="term" value="P:transmembrane transport"/>
    <property type="evidence" value="ECO:0007669"/>
    <property type="project" value="InterPro"/>
</dbReference>
<organism evidence="13 14">
    <name type="scientific">Pseudomonas syringae</name>
    <dbReference type="NCBI Taxonomy" id="317"/>
    <lineage>
        <taxon>Bacteria</taxon>
        <taxon>Pseudomonadati</taxon>
        <taxon>Pseudomonadota</taxon>
        <taxon>Gammaproteobacteria</taxon>
        <taxon>Pseudomonadales</taxon>
        <taxon>Pseudomonadaceae</taxon>
        <taxon>Pseudomonas</taxon>
    </lineage>
</organism>
<evidence type="ECO:0000256" key="8">
    <source>
        <dbReference type="ARBA" id="ARBA00022989"/>
    </source>
</evidence>
<dbReference type="PROSITE" id="PS52015">
    <property type="entry name" value="TONB_CTD"/>
    <property type="match status" value="1"/>
</dbReference>
<dbReference type="Gene3D" id="3.30.1150.10">
    <property type="match status" value="1"/>
</dbReference>
<dbReference type="PANTHER" id="PTHR33446:SF2">
    <property type="entry name" value="PROTEIN TONB"/>
    <property type="match status" value="1"/>
</dbReference>
<dbReference type="GO" id="GO:0030288">
    <property type="term" value="C:outer membrane-bounded periplasmic space"/>
    <property type="evidence" value="ECO:0007669"/>
    <property type="project" value="InterPro"/>
</dbReference>
<name>A0A1C7Z5I3_PSESX</name>
<keyword evidence="3 10" id="KW-0813">Transport</keyword>
<comment type="caution">
    <text evidence="13">The sequence shown here is derived from an EMBL/GenBank/DDBJ whole genome shotgun (WGS) entry which is preliminary data.</text>
</comment>
<dbReference type="SUPFAM" id="SSF74653">
    <property type="entry name" value="TolA/TonB C-terminal domain"/>
    <property type="match status" value="1"/>
</dbReference>
<dbReference type="InterPro" id="IPR037682">
    <property type="entry name" value="TonB_C"/>
</dbReference>
<proteinExistence type="inferred from homology"/>
<evidence type="ECO:0000313" key="13">
    <source>
        <dbReference type="EMBL" id="OCR25344.1"/>
    </source>
</evidence>
<feature type="compositionally biased region" description="Pro residues" evidence="11">
    <location>
        <begin position="64"/>
        <end position="84"/>
    </location>
</feature>
<keyword evidence="7 10" id="KW-0653">Protein transport</keyword>
<evidence type="ECO:0000256" key="6">
    <source>
        <dbReference type="ARBA" id="ARBA00022692"/>
    </source>
</evidence>
<dbReference type="InterPro" id="IPR051045">
    <property type="entry name" value="TonB-dependent_transducer"/>
</dbReference>
<dbReference type="EMBL" id="LGSI01000035">
    <property type="protein sequence ID" value="OCR25344.1"/>
    <property type="molecule type" value="Genomic_DNA"/>
</dbReference>
<gene>
    <name evidence="13" type="ORF">AFK24_09695</name>
</gene>
<accession>A0A1C7Z5I3</accession>
<keyword evidence="10" id="KW-0735">Signal-anchor</keyword>
<dbReference type="GO" id="GO:0098797">
    <property type="term" value="C:plasma membrane protein complex"/>
    <property type="evidence" value="ECO:0007669"/>
    <property type="project" value="TreeGrafter"/>
</dbReference>
<protein>
    <recommendedName>
        <fullName evidence="10">Protein TonB</fullName>
    </recommendedName>
</protein>
<evidence type="ECO:0000313" key="14">
    <source>
        <dbReference type="Proteomes" id="UP000093104"/>
    </source>
</evidence>
<evidence type="ECO:0000256" key="7">
    <source>
        <dbReference type="ARBA" id="ARBA00022927"/>
    </source>
</evidence>
<dbReference type="Proteomes" id="UP000093104">
    <property type="component" value="Unassembled WGS sequence"/>
</dbReference>
<evidence type="ECO:0000256" key="11">
    <source>
        <dbReference type="SAM" id="MobiDB-lite"/>
    </source>
</evidence>
<feature type="domain" description="TonB C-terminal" evidence="12">
    <location>
        <begin position="129"/>
        <end position="220"/>
    </location>
</feature>
<comment type="subcellular location">
    <subcellularLocation>
        <location evidence="1 10">Cell inner membrane</location>
        <topology evidence="1 10">Single-pass membrane protein</topology>
        <orientation evidence="1 10">Periplasmic side</orientation>
    </subcellularLocation>
</comment>
<dbReference type="PRINTS" id="PR01374">
    <property type="entry name" value="TONBPROTEIN"/>
</dbReference>
<comment type="similarity">
    <text evidence="2 10">Belongs to the TonB family.</text>
</comment>
<evidence type="ECO:0000256" key="10">
    <source>
        <dbReference type="RuleBase" id="RU362123"/>
    </source>
</evidence>
<sequence>MLMSPSTKRLELLSAPAAPASVRVTMIAAPTPQLPPVAEAAPVTPTPPAPQVMTSEAAERAVAAPPPKPTPPKPPKPAKPPRAPVAPHKPALTEPTAQPPAAPNVPAAAITAPSADGPEKTLQLPAAGPKDVNTIGCRVPAPEYPRKAKRLKLEGETLIRLVVNAQGKIDQAEVARSAGNADLDAAARQAVLGASCTPYIENGHPVAVRALQPVSFRLTR</sequence>
<evidence type="ECO:0000256" key="9">
    <source>
        <dbReference type="ARBA" id="ARBA00023136"/>
    </source>
</evidence>
<evidence type="ECO:0000256" key="2">
    <source>
        <dbReference type="ARBA" id="ARBA00006555"/>
    </source>
</evidence>
<keyword evidence="8" id="KW-1133">Transmembrane helix</keyword>
<comment type="function">
    <text evidence="10">Interacts with outer membrane receptor proteins that carry out high-affinity binding and energy dependent uptake into the periplasmic space of specific substrates. It could act to transduce energy from the cytoplasmic membrane to specific energy-requiring processes in the outer membrane, resulting in the release into the periplasm of ligands bound by these outer membrane proteins.</text>
</comment>
<dbReference type="PANTHER" id="PTHR33446">
    <property type="entry name" value="PROTEIN TONB-RELATED"/>
    <property type="match status" value="1"/>
</dbReference>
<dbReference type="NCBIfam" id="TIGR01352">
    <property type="entry name" value="tonB_Cterm"/>
    <property type="match status" value="1"/>
</dbReference>